<reference evidence="2" key="2">
    <citation type="submission" date="2021-09" db="EMBL/GenBank/DDBJ databases">
        <authorList>
            <person name="Gilroy R."/>
        </authorList>
    </citation>
    <scope>NUCLEOTIDE SEQUENCE</scope>
    <source>
        <strain evidence="2">6966</strain>
    </source>
</reference>
<feature type="domain" description="Antitoxin SocA-like Panacea" evidence="1">
    <location>
        <begin position="26"/>
        <end position="132"/>
    </location>
</feature>
<gene>
    <name evidence="2" type="ORF">K8V05_08790</name>
</gene>
<protein>
    <submittedName>
        <fullName evidence="2">DUF4065 domain-containing protein</fullName>
    </submittedName>
</protein>
<dbReference type="Proteomes" id="UP000742098">
    <property type="component" value="Unassembled WGS sequence"/>
</dbReference>
<organism evidence="2 3">
    <name type="scientific">Butyricimonas virosa</name>
    <dbReference type="NCBI Taxonomy" id="544645"/>
    <lineage>
        <taxon>Bacteria</taxon>
        <taxon>Pseudomonadati</taxon>
        <taxon>Bacteroidota</taxon>
        <taxon>Bacteroidia</taxon>
        <taxon>Bacteroidales</taxon>
        <taxon>Odoribacteraceae</taxon>
        <taxon>Butyricimonas</taxon>
    </lineage>
</organism>
<sequence length="162" mass="18723">MKASCIAKYLIAKSDNVGDLLTNKKLQKLLYYVKAWGVVFFRDGVIDEPFEAWIHGPVCRSVYFEYKCFGYNPIHMDYDGMSSSEFIDKFKKDNIKNDSDKSKIEMIDAVFNKYGKFSSFELELLSHSETPWIEARKGLSPVETGSNKIEESMMKSFYSNKN</sequence>
<dbReference type="EMBL" id="DYVS01000149">
    <property type="protein sequence ID" value="HJF70833.1"/>
    <property type="molecule type" value="Genomic_DNA"/>
</dbReference>
<accession>A0A921H654</accession>
<comment type="caution">
    <text evidence="2">The sequence shown here is derived from an EMBL/GenBank/DDBJ whole genome shotgun (WGS) entry which is preliminary data.</text>
</comment>
<dbReference type="InterPro" id="IPR025272">
    <property type="entry name" value="SocA_Panacea"/>
</dbReference>
<dbReference type="AlphaFoldDB" id="A0A921H654"/>
<proteinExistence type="predicted"/>
<evidence type="ECO:0000259" key="1">
    <source>
        <dbReference type="Pfam" id="PF13274"/>
    </source>
</evidence>
<evidence type="ECO:0000313" key="2">
    <source>
        <dbReference type="EMBL" id="HJF70833.1"/>
    </source>
</evidence>
<name>A0A921H654_9BACT</name>
<dbReference type="Pfam" id="PF13274">
    <property type="entry name" value="SocA_Panacea"/>
    <property type="match status" value="1"/>
</dbReference>
<reference evidence="2" key="1">
    <citation type="journal article" date="2021" name="PeerJ">
        <title>Extensive microbial diversity within the chicken gut microbiome revealed by metagenomics and culture.</title>
        <authorList>
            <person name="Gilroy R."/>
            <person name="Ravi A."/>
            <person name="Getino M."/>
            <person name="Pursley I."/>
            <person name="Horton D.L."/>
            <person name="Alikhan N.F."/>
            <person name="Baker D."/>
            <person name="Gharbi K."/>
            <person name="Hall N."/>
            <person name="Watson M."/>
            <person name="Adriaenssens E.M."/>
            <person name="Foster-Nyarko E."/>
            <person name="Jarju S."/>
            <person name="Secka A."/>
            <person name="Antonio M."/>
            <person name="Oren A."/>
            <person name="Chaudhuri R.R."/>
            <person name="La Ragione R."/>
            <person name="Hildebrand F."/>
            <person name="Pallen M.J."/>
        </authorList>
    </citation>
    <scope>NUCLEOTIDE SEQUENCE</scope>
    <source>
        <strain evidence="2">6966</strain>
    </source>
</reference>
<evidence type="ECO:0000313" key="3">
    <source>
        <dbReference type="Proteomes" id="UP000742098"/>
    </source>
</evidence>